<gene>
    <name evidence="2" type="ORF">SDC9_61714</name>
</gene>
<evidence type="ECO:0000259" key="1">
    <source>
        <dbReference type="PROSITE" id="PS50930"/>
    </source>
</evidence>
<reference evidence="2" key="1">
    <citation type="submission" date="2019-08" db="EMBL/GenBank/DDBJ databases">
        <authorList>
            <person name="Kucharzyk K."/>
            <person name="Murdoch R.W."/>
            <person name="Higgins S."/>
            <person name="Loffler F."/>
        </authorList>
    </citation>
    <scope>NUCLEOTIDE SEQUENCE</scope>
</reference>
<accession>A0A644XGH7</accession>
<dbReference type="InterPro" id="IPR007492">
    <property type="entry name" value="LytTR_DNA-bd_dom"/>
</dbReference>
<dbReference type="AlphaFoldDB" id="A0A644XGH7"/>
<proteinExistence type="predicted"/>
<dbReference type="InterPro" id="IPR046947">
    <property type="entry name" value="LytR-like"/>
</dbReference>
<dbReference type="SMART" id="SM00850">
    <property type="entry name" value="LytTR"/>
    <property type="match status" value="1"/>
</dbReference>
<organism evidence="2">
    <name type="scientific">bioreactor metagenome</name>
    <dbReference type="NCBI Taxonomy" id="1076179"/>
    <lineage>
        <taxon>unclassified sequences</taxon>
        <taxon>metagenomes</taxon>
        <taxon>ecological metagenomes</taxon>
    </lineage>
</organism>
<dbReference type="GO" id="GO:0000156">
    <property type="term" value="F:phosphorelay response regulator activity"/>
    <property type="evidence" value="ECO:0007669"/>
    <property type="project" value="InterPro"/>
</dbReference>
<sequence>MKINVEIIDKKKEEQLLIECYEVTQQIDEIINFVKSRDTSLTAYYESQIHFVYLKDIYYIEAVDNKVFAYLEKRVYELKIKLYEFEELYGETNFFRCSKSVIVNLMKIEYIKPALNGRFMATLNNSEKVIISRQYVAELKERLKGGLV</sequence>
<name>A0A644XGH7_9ZZZZ</name>
<protein>
    <submittedName>
        <fullName evidence="2">Putative HTH-type transcriptional regulator</fullName>
    </submittedName>
</protein>
<dbReference type="Gene3D" id="2.40.50.1020">
    <property type="entry name" value="LytTr DNA-binding domain"/>
    <property type="match status" value="1"/>
</dbReference>
<comment type="caution">
    <text evidence="2">The sequence shown here is derived from an EMBL/GenBank/DDBJ whole genome shotgun (WGS) entry which is preliminary data.</text>
</comment>
<dbReference type="Pfam" id="PF04397">
    <property type="entry name" value="LytTR"/>
    <property type="match status" value="1"/>
</dbReference>
<dbReference type="PANTHER" id="PTHR37299:SF4">
    <property type="entry name" value="TRANSCRIPTIONAL REGULATOR"/>
    <property type="match status" value="1"/>
</dbReference>
<dbReference type="PROSITE" id="PS50930">
    <property type="entry name" value="HTH_LYTTR"/>
    <property type="match status" value="1"/>
</dbReference>
<feature type="domain" description="HTH LytTR-type" evidence="1">
    <location>
        <begin position="41"/>
        <end position="145"/>
    </location>
</feature>
<dbReference type="EMBL" id="VSSQ01002428">
    <property type="protein sequence ID" value="MPM15346.1"/>
    <property type="molecule type" value="Genomic_DNA"/>
</dbReference>
<dbReference type="GO" id="GO:0003677">
    <property type="term" value="F:DNA binding"/>
    <property type="evidence" value="ECO:0007669"/>
    <property type="project" value="InterPro"/>
</dbReference>
<dbReference type="PANTHER" id="PTHR37299">
    <property type="entry name" value="TRANSCRIPTIONAL REGULATOR-RELATED"/>
    <property type="match status" value="1"/>
</dbReference>
<evidence type="ECO:0000313" key="2">
    <source>
        <dbReference type="EMBL" id="MPM15346.1"/>
    </source>
</evidence>